<dbReference type="KEGG" id="pco:PHACADRAFT_179001"/>
<name>K5VSN2_PHACS</name>
<dbReference type="InterPro" id="IPR007220">
    <property type="entry name" value="ORC2"/>
</dbReference>
<evidence type="ECO:0000259" key="8">
    <source>
        <dbReference type="Pfam" id="PF24882"/>
    </source>
</evidence>
<dbReference type="InParanoid" id="K5VSN2"/>
<dbReference type="HOGENOM" id="CLU_018596_0_0_1"/>
<feature type="region of interest" description="Disordered" evidence="6">
    <location>
        <begin position="1"/>
        <end position="20"/>
    </location>
</feature>
<evidence type="ECO:0000256" key="6">
    <source>
        <dbReference type="SAM" id="MobiDB-lite"/>
    </source>
</evidence>
<evidence type="ECO:0000256" key="4">
    <source>
        <dbReference type="ARBA" id="ARBA00023242"/>
    </source>
</evidence>
<gene>
    <name evidence="9" type="ORF">PHACADRAFT_179001</name>
</gene>
<comment type="similarity">
    <text evidence="2 5">Belongs to the ORC2 family.</text>
</comment>
<dbReference type="InterPro" id="IPR056772">
    <property type="entry name" value="RecA-like_ORC2"/>
</dbReference>
<sequence length="419" mass="45543">MSSSEESFSEGELSEGELSDDLGYGYGTFATTSFDQYFTRNHKSTRTSKNTFSSLLAPLTAGQYTSAIEQSTCKNEIKVPWLGTGRDLLFSRLLVQLEEGFSLLLYGAGSKREVLNALAKRIHRRRRDVIVVNAFNPGFAIKDLLASIESIPTLQESEITQASGSGIEAQTRRIYRSFASSEQKLYLVIHNIDALAMRKPQAQSCLSVLASNPRIHIVASADSIAFPHLWSLADIFSHKPAVENDGPVIAMSKGYSWLFHDVTTLLPYDFETAHADRSSIKGASQAASSRGQKDLPGTTATGLMTETAARHILASVTQKAKKLFALLGTGQLENTAEAEASSGGNAQQDSLQIAFDYSMLFNVARENFVATNDTAMRALMAEFKDHGLMASVTQTAGGEAVWIPLGKDALTKLVHEVSE</sequence>
<dbReference type="GO" id="GO:0003688">
    <property type="term" value="F:DNA replication origin binding"/>
    <property type="evidence" value="ECO:0007669"/>
    <property type="project" value="UniProtKB-UniRule"/>
</dbReference>
<dbReference type="GO" id="GO:0005664">
    <property type="term" value="C:nuclear origin of replication recognition complex"/>
    <property type="evidence" value="ECO:0007669"/>
    <property type="project" value="UniProtKB-UniRule"/>
</dbReference>
<reference evidence="9 10" key="1">
    <citation type="journal article" date="2012" name="BMC Genomics">
        <title>Comparative genomics of the white-rot fungi, Phanerochaete carnosa and P. chrysosporium, to elucidate the genetic basis of the distinct wood types they colonize.</title>
        <authorList>
            <person name="Suzuki H."/>
            <person name="MacDonald J."/>
            <person name="Syed K."/>
            <person name="Salamov A."/>
            <person name="Hori C."/>
            <person name="Aerts A."/>
            <person name="Henrissat B."/>
            <person name="Wiebenga A."/>
            <person name="vanKuyk P.A."/>
            <person name="Barry K."/>
            <person name="Lindquist E."/>
            <person name="LaButti K."/>
            <person name="Lapidus A."/>
            <person name="Lucas S."/>
            <person name="Coutinho P."/>
            <person name="Gong Y."/>
            <person name="Samejima M."/>
            <person name="Mahadevan R."/>
            <person name="Abou-Zaid M."/>
            <person name="de Vries R.P."/>
            <person name="Igarashi K."/>
            <person name="Yadav J.S."/>
            <person name="Grigoriev I.V."/>
            <person name="Master E.R."/>
        </authorList>
    </citation>
    <scope>NUCLEOTIDE SEQUENCE [LARGE SCALE GENOMIC DNA]</scope>
    <source>
        <strain evidence="9 10">HHB-10118-sp</strain>
    </source>
</reference>
<dbReference type="EMBL" id="JH930480">
    <property type="protein sequence ID" value="EKM49579.1"/>
    <property type="molecule type" value="Genomic_DNA"/>
</dbReference>
<dbReference type="FunCoup" id="K5VSN2">
    <property type="interactions" value="960"/>
</dbReference>
<protein>
    <recommendedName>
        <fullName evidence="5">Origin recognition complex subunit 2</fullName>
    </recommendedName>
</protein>
<dbReference type="STRING" id="650164.K5VSN2"/>
<comment type="subcellular location">
    <subcellularLocation>
        <location evidence="1 5">Nucleus</location>
    </subcellularLocation>
</comment>
<dbReference type="OrthoDB" id="346673at2759"/>
<dbReference type="RefSeq" id="XP_007401645.1">
    <property type="nucleotide sequence ID" value="XM_007401583.1"/>
</dbReference>
<feature type="domain" description="Origin recognition complex subunit 2 RecA-like" evidence="7">
    <location>
        <begin position="88"/>
        <end position="262"/>
    </location>
</feature>
<dbReference type="GO" id="GO:0006260">
    <property type="term" value="P:DNA replication"/>
    <property type="evidence" value="ECO:0007669"/>
    <property type="project" value="UniProtKB-UniRule"/>
</dbReference>
<evidence type="ECO:0000256" key="1">
    <source>
        <dbReference type="ARBA" id="ARBA00004123"/>
    </source>
</evidence>
<evidence type="ECO:0000256" key="2">
    <source>
        <dbReference type="ARBA" id="ARBA00007421"/>
    </source>
</evidence>
<keyword evidence="10" id="KW-1185">Reference proteome</keyword>
<organism evidence="9 10">
    <name type="scientific">Phanerochaete carnosa (strain HHB-10118-sp)</name>
    <name type="common">White-rot fungus</name>
    <name type="synonym">Peniophora carnosa</name>
    <dbReference type="NCBI Taxonomy" id="650164"/>
    <lineage>
        <taxon>Eukaryota</taxon>
        <taxon>Fungi</taxon>
        <taxon>Dikarya</taxon>
        <taxon>Basidiomycota</taxon>
        <taxon>Agaricomycotina</taxon>
        <taxon>Agaricomycetes</taxon>
        <taxon>Polyporales</taxon>
        <taxon>Phanerochaetaceae</taxon>
        <taxon>Phanerochaete</taxon>
    </lineage>
</organism>
<evidence type="ECO:0000313" key="10">
    <source>
        <dbReference type="Proteomes" id="UP000008370"/>
    </source>
</evidence>
<evidence type="ECO:0000259" key="7">
    <source>
        <dbReference type="Pfam" id="PF04084"/>
    </source>
</evidence>
<dbReference type="Pfam" id="PF04084">
    <property type="entry name" value="RecA-like_ORC2"/>
    <property type="match status" value="1"/>
</dbReference>
<keyword evidence="3 5" id="KW-0235">DNA replication</keyword>
<dbReference type="PANTHER" id="PTHR14052:SF0">
    <property type="entry name" value="ORIGIN RECOGNITION COMPLEX SUBUNIT 2"/>
    <property type="match status" value="1"/>
</dbReference>
<comment type="function">
    <text evidence="5">Component of the origin recognition complex (ORC) that binds origins of replication. DNA-binding is ATP-dependent. ORC is required to assemble the pre-replication complex necessary to initiate DNA replication.</text>
</comment>
<dbReference type="GeneID" id="18909879"/>
<comment type="subunit">
    <text evidence="5">Component of the origin recognition complex (ORC).</text>
</comment>
<dbReference type="AlphaFoldDB" id="K5VSN2"/>
<proteinExistence type="inferred from homology"/>
<evidence type="ECO:0000256" key="3">
    <source>
        <dbReference type="ARBA" id="ARBA00022705"/>
    </source>
</evidence>
<evidence type="ECO:0000256" key="5">
    <source>
        <dbReference type="RuleBase" id="RU368084"/>
    </source>
</evidence>
<dbReference type="PANTHER" id="PTHR14052">
    <property type="entry name" value="ORIGIN RECOGNITION COMPLEX SUBUNIT 2"/>
    <property type="match status" value="1"/>
</dbReference>
<dbReference type="Pfam" id="PF24882">
    <property type="entry name" value="WHD_ORC2"/>
    <property type="match status" value="1"/>
</dbReference>
<evidence type="ECO:0000313" key="9">
    <source>
        <dbReference type="EMBL" id="EKM49579.1"/>
    </source>
</evidence>
<dbReference type="Proteomes" id="UP000008370">
    <property type="component" value="Unassembled WGS sequence"/>
</dbReference>
<feature type="domain" description="Origin recognition complex subunit 2 winged-helix" evidence="8">
    <location>
        <begin position="348"/>
        <end position="408"/>
    </location>
</feature>
<accession>K5VSN2</accession>
<keyword evidence="4 5" id="KW-0539">Nucleus</keyword>
<dbReference type="InterPro" id="IPR056773">
    <property type="entry name" value="WHD_ORC2"/>
</dbReference>
<feature type="compositionally biased region" description="Acidic residues" evidence="6">
    <location>
        <begin position="7"/>
        <end position="20"/>
    </location>
</feature>